<comment type="caution">
    <text evidence="1">The sequence shown here is derived from an EMBL/GenBank/DDBJ whole genome shotgun (WGS) entry which is preliminary data.</text>
</comment>
<organism evidence="1">
    <name type="scientific">marine sediment metagenome</name>
    <dbReference type="NCBI Taxonomy" id="412755"/>
    <lineage>
        <taxon>unclassified sequences</taxon>
        <taxon>metagenomes</taxon>
        <taxon>ecological metagenomes</taxon>
    </lineage>
</organism>
<dbReference type="AlphaFoldDB" id="A0A0F9L3Z2"/>
<dbReference type="EMBL" id="LAZR01012052">
    <property type="protein sequence ID" value="KKM45483.1"/>
    <property type="molecule type" value="Genomic_DNA"/>
</dbReference>
<reference evidence="1" key="1">
    <citation type="journal article" date="2015" name="Nature">
        <title>Complex archaea that bridge the gap between prokaryotes and eukaryotes.</title>
        <authorList>
            <person name="Spang A."/>
            <person name="Saw J.H."/>
            <person name="Jorgensen S.L."/>
            <person name="Zaremba-Niedzwiedzka K."/>
            <person name="Martijn J."/>
            <person name="Lind A.E."/>
            <person name="van Eijk R."/>
            <person name="Schleper C."/>
            <person name="Guy L."/>
            <person name="Ettema T.J."/>
        </authorList>
    </citation>
    <scope>NUCLEOTIDE SEQUENCE</scope>
</reference>
<name>A0A0F9L3Z2_9ZZZZ</name>
<protein>
    <submittedName>
        <fullName evidence="1">Uncharacterized protein</fullName>
    </submittedName>
</protein>
<sequence>MFETNRDLGDETDAVSQLEEAVREVGSNTEVKRTFRIAALAAFVGDDGRIDADTLREGEKT</sequence>
<gene>
    <name evidence="1" type="ORF">LCGC14_1560700</name>
</gene>
<evidence type="ECO:0000313" key="1">
    <source>
        <dbReference type="EMBL" id="KKM45483.1"/>
    </source>
</evidence>
<proteinExistence type="predicted"/>
<accession>A0A0F9L3Z2</accession>